<keyword evidence="2" id="KW-1185">Reference proteome</keyword>
<evidence type="ECO:0000313" key="1">
    <source>
        <dbReference type="EMBL" id="MFD2581714.1"/>
    </source>
</evidence>
<accession>A0ABW5MEW7</accession>
<dbReference type="EMBL" id="JBHULL010000005">
    <property type="protein sequence ID" value="MFD2581714.1"/>
    <property type="molecule type" value="Genomic_DNA"/>
</dbReference>
<sequence length="270" mass="30084">MKIKIIALSSLLFFTTFTSCTSYLTPAILGNNMGYMPKAMVADSVKTLMHVSASYASSISPSAGTNFSIGMANVNRSNTFEKWNISYGIFGYAGRASGGDIDNSPKNLKNYLPPFRKSVGGAGLRLSAGPHRSSSNGNTDFRYLNIENALSFESGDYAKFRKEVYNGPITDYVAVTNMKVLWTTGISNEIVWRARNNHDFRHAFRLFIGGTPNFKSSFRSGAETNEIIRGKNSLGWIFNYFLYIKRFSLSYELADNVNYAQKISFGYSFQ</sequence>
<dbReference type="PROSITE" id="PS51257">
    <property type="entry name" value="PROKAR_LIPOPROTEIN"/>
    <property type="match status" value="1"/>
</dbReference>
<reference evidence="2" key="1">
    <citation type="journal article" date="2019" name="Int. J. Syst. Evol. Microbiol.">
        <title>The Global Catalogue of Microorganisms (GCM) 10K type strain sequencing project: providing services to taxonomists for standard genome sequencing and annotation.</title>
        <authorList>
            <consortium name="The Broad Institute Genomics Platform"/>
            <consortium name="The Broad Institute Genome Sequencing Center for Infectious Disease"/>
            <person name="Wu L."/>
            <person name="Ma J."/>
        </authorList>
    </citation>
    <scope>NUCLEOTIDE SEQUENCE [LARGE SCALE GENOMIC DNA]</scope>
    <source>
        <strain evidence="2">KCTC 42866</strain>
    </source>
</reference>
<protein>
    <submittedName>
        <fullName evidence="1">Uncharacterized protein</fullName>
    </submittedName>
</protein>
<evidence type="ECO:0000313" key="2">
    <source>
        <dbReference type="Proteomes" id="UP001597461"/>
    </source>
</evidence>
<proteinExistence type="predicted"/>
<name>A0ABW5MEW7_9SPHI</name>
<gene>
    <name evidence="1" type="ORF">ACFSR6_04370</name>
</gene>
<dbReference type="RefSeq" id="WP_379075456.1">
    <property type="nucleotide sequence ID" value="NZ_JBHULL010000005.1"/>
</dbReference>
<organism evidence="1 2">
    <name type="scientific">Pedobacter vanadiisoli</name>
    <dbReference type="NCBI Taxonomy" id="1761975"/>
    <lineage>
        <taxon>Bacteria</taxon>
        <taxon>Pseudomonadati</taxon>
        <taxon>Bacteroidota</taxon>
        <taxon>Sphingobacteriia</taxon>
        <taxon>Sphingobacteriales</taxon>
        <taxon>Sphingobacteriaceae</taxon>
        <taxon>Pedobacter</taxon>
    </lineage>
</organism>
<dbReference type="Proteomes" id="UP001597461">
    <property type="component" value="Unassembled WGS sequence"/>
</dbReference>
<comment type="caution">
    <text evidence="1">The sequence shown here is derived from an EMBL/GenBank/DDBJ whole genome shotgun (WGS) entry which is preliminary data.</text>
</comment>